<proteinExistence type="predicted"/>
<accession>A0A1M6UI06</accession>
<dbReference type="RefSeq" id="WP_072993189.1">
    <property type="nucleotide sequence ID" value="NZ_FQZB01000023.1"/>
</dbReference>
<dbReference type="PANTHER" id="PTHR23028:SF53">
    <property type="entry name" value="ACYL_TRANSF_3 DOMAIN-CONTAINING PROTEIN"/>
    <property type="match status" value="1"/>
</dbReference>
<keyword evidence="1" id="KW-0812">Transmembrane</keyword>
<feature type="transmembrane region" description="Helical" evidence="1">
    <location>
        <begin position="274"/>
        <end position="292"/>
    </location>
</feature>
<evidence type="ECO:0000313" key="3">
    <source>
        <dbReference type="EMBL" id="SHK68801.1"/>
    </source>
</evidence>
<feature type="transmembrane region" description="Helical" evidence="1">
    <location>
        <begin position="58"/>
        <end position="84"/>
    </location>
</feature>
<dbReference type="Pfam" id="PF01757">
    <property type="entry name" value="Acyl_transf_3"/>
    <property type="match status" value="1"/>
</dbReference>
<feature type="transmembrane region" description="Helical" evidence="1">
    <location>
        <begin position="104"/>
        <end position="124"/>
    </location>
</feature>
<dbReference type="PANTHER" id="PTHR23028">
    <property type="entry name" value="ACETYLTRANSFERASE"/>
    <property type="match status" value="1"/>
</dbReference>
<feature type="transmembrane region" description="Helical" evidence="1">
    <location>
        <begin position="344"/>
        <end position="365"/>
    </location>
</feature>
<evidence type="ECO:0000256" key="1">
    <source>
        <dbReference type="SAM" id="Phobius"/>
    </source>
</evidence>
<organism evidence="3 4">
    <name type="scientific">Clostridium cavendishii DSM 21758</name>
    <dbReference type="NCBI Taxonomy" id="1121302"/>
    <lineage>
        <taxon>Bacteria</taxon>
        <taxon>Bacillati</taxon>
        <taxon>Bacillota</taxon>
        <taxon>Clostridia</taxon>
        <taxon>Eubacteriales</taxon>
        <taxon>Clostridiaceae</taxon>
        <taxon>Clostridium</taxon>
    </lineage>
</organism>
<keyword evidence="3" id="KW-0378">Hydrolase</keyword>
<name>A0A1M6UI06_9CLOT</name>
<dbReference type="GO" id="GO:0016747">
    <property type="term" value="F:acyltransferase activity, transferring groups other than amino-acyl groups"/>
    <property type="evidence" value="ECO:0007669"/>
    <property type="project" value="InterPro"/>
</dbReference>
<dbReference type="GO" id="GO:0016787">
    <property type="term" value="F:hydrolase activity"/>
    <property type="evidence" value="ECO:0007669"/>
    <property type="project" value="UniProtKB-KW"/>
</dbReference>
<keyword evidence="1" id="KW-0472">Membrane</keyword>
<dbReference type="OrthoDB" id="9796461at2"/>
<dbReference type="InterPro" id="IPR002656">
    <property type="entry name" value="Acyl_transf_3_dom"/>
</dbReference>
<dbReference type="InterPro" id="IPR050879">
    <property type="entry name" value="Acyltransferase_3"/>
</dbReference>
<dbReference type="AlphaFoldDB" id="A0A1M6UI06"/>
<feature type="transmembrane region" description="Helical" evidence="1">
    <location>
        <begin position="160"/>
        <end position="181"/>
    </location>
</feature>
<reference evidence="3 4" key="1">
    <citation type="submission" date="2016-11" db="EMBL/GenBank/DDBJ databases">
        <authorList>
            <person name="Jaros S."/>
            <person name="Januszkiewicz K."/>
            <person name="Wedrychowicz H."/>
        </authorList>
    </citation>
    <scope>NUCLEOTIDE SEQUENCE [LARGE SCALE GENOMIC DNA]</scope>
    <source>
        <strain evidence="3 4">DSM 21758</strain>
    </source>
</reference>
<protein>
    <submittedName>
        <fullName evidence="3">Peptidoglycan/LPS O-acetylase OafA/YrhL, contains acyltransferase and SGNH-hydrolase domains</fullName>
    </submittedName>
</protein>
<feature type="transmembrane region" description="Helical" evidence="1">
    <location>
        <begin position="193"/>
        <end position="210"/>
    </location>
</feature>
<dbReference type="Proteomes" id="UP000184310">
    <property type="component" value="Unassembled WGS sequence"/>
</dbReference>
<feature type="transmembrane region" description="Helical" evidence="1">
    <location>
        <begin position="26"/>
        <end position="46"/>
    </location>
</feature>
<keyword evidence="3" id="KW-0012">Acyltransferase</keyword>
<evidence type="ECO:0000313" key="4">
    <source>
        <dbReference type="Proteomes" id="UP000184310"/>
    </source>
</evidence>
<feature type="domain" description="Acyltransferase 3" evidence="2">
    <location>
        <begin position="23"/>
        <end position="395"/>
    </location>
</feature>
<feature type="transmembrane region" description="Helical" evidence="1">
    <location>
        <begin position="243"/>
        <end position="262"/>
    </location>
</feature>
<keyword evidence="3" id="KW-0808">Transferase</keyword>
<feature type="transmembrane region" description="Helical" evidence="1">
    <location>
        <begin position="312"/>
        <end position="332"/>
    </location>
</feature>
<keyword evidence="1" id="KW-1133">Transmembrane helix</keyword>
<sequence>MKDRGVGENKSNEKKTKNDRLIGADGLRAIACLMIIFTHLWGNLNIQSQTGGVREAEIFFIMVANTGTSIFFILSGFLLAYPFWKKYLNNESFPNIKNYVIRRAARIVPGFYIALAASVIVMLAFKMNVQYLWQRVLAAATFTSGFHYITFFPTDINGPLWSISFEVFCYLLMPIFMSILYKFSKNRSFKKAILYWCGVFILILVMNQLVQICFATDDVNKGWQFGIIGGAKSWMPNYNPVGFFAQFSIGIMAAGITTQLFSINDKLKHLKEMWIFDIISAISLVSAFILIWNLRYAPEFSHSIQNQPYFFPYFQVLIAITLITATHSNIFGKILDNKFFKYTAKVSFGLYIWHYLVMNVVYLKFFNGMQYMAINDIGTWLLISLSIIGISYLIATISYKFVEKPILDKAHSRKG</sequence>
<dbReference type="STRING" id="1121302.SAMN02745163_04278"/>
<dbReference type="EMBL" id="FQZB01000023">
    <property type="protein sequence ID" value="SHK68801.1"/>
    <property type="molecule type" value="Genomic_DNA"/>
</dbReference>
<gene>
    <name evidence="3" type="ORF">SAMN02745163_04278</name>
</gene>
<feature type="transmembrane region" description="Helical" evidence="1">
    <location>
        <begin position="377"/>
        <end position="399"/>
    </location>
</feature>
<dbReference type="GO" id="GO:0016020">
    <property type="term" value="C:membrane"/>
    <property type="evidence" value="ECO:0007669"/>
    <property type="project" value="TreeGrafter"/>
</dbReference>
<dbReference type="GO" id="GO:0000271">
    <property type="term" value="P:polysaccharide biosynthetic process"/>
    <property type="evidence" value="ECO:0007669"/>
    <property type="project" value="TreeGrafter"/>
</dbReference>
<evidence type="ECO:0000259" key="2">
    <source>
        <dbReference type="Pfam" id="PF01757"/>
    </source>
</evidence>
<keyword evidence="4" id="KW-1185">Reference proteome</keyword>